<sequence length="81" mass="9219">MSACWTSPLPPADVPPIPGKGTFLSFFSPPRIRSKNREKAKCHARPKVALQEEEKAKILLKDACVRAWVAYRLLWCQSLPW</sequence>
<evidence type="ECO:0000313" key="1">
    <source>
        <dbReference type="EMBL" id="GFQ80394.1"/>
    </source>
</evidence>
<dbReference type="EMBL" id="BMAO01012292">
    <property type="protein sequence ID" value="GFQ80394.1"/>
    <property type="molecule type" value="Genomic_DNA"/>
</dbReference>
<keyword evidence="2" id="KW-1185">Reference proteome</keyword>
<accession>A0A8X6H5Y5</accession>
<dbReference type="Proteomes" id="UP000887116">
    <property type="component" value="Unassembled WGS sequence"/>
</dbReference>
<comment type="caution">
    <text evidence="1">The sequence shown here is derived from an EMBL/GenBank/DDBJ whole genome shotgun (WGS) entry which is preliminary data.</text>
</comment>
<name>A0A8X6H5Y5_TRICU</name>
<dbReference type="AlphaFoldDB" id="A0A8X6H5Y5"/>
<organism evidence="1 2">
    <name type="scientific">Trichonephila clavata</name>
    <name type="common">Joro spider</name>
    <name type="synonym">Nephila clavata</name>
    <dbReference type="NCBI Taxonomy" id="2740835"/>
    <lineage>
        <taxon>Eukaryota</taxon>
        <taxon>Metazoa</taxon>
        <taxon>Ecdysozoa</taxon>
        <taxon>Arthropoda</taxon>
        <taxon>Chelicerata</taxon>
        <taxon>Arachnida</taxon>
        <taxon>Araneae</taxon>
        <taxon>Araneomorphae</taxon>
        <taxon>Entelegynae</taxon>
        <taxon>Araneoidea</taxon>
        <taxon>Nephilidae</taxon>
        <taxon>Trichonephila</taxon>
    </lineage>
</organism>
<gene>
    <name evidence="1" type="ORF">TNCT_216181</name>
</gene>
<protein>
    <submittedName>
        <fullName evidence="1">Uncharacterized protein</fullName>
    </submittedName>
</protein>
<evidence type="ECO:0000313" key="2">
    <source>
        <dbReference type="Proteomes" id="UP000887116"/>
    </source>
</evidence>
<proteinExistence type="predicted"/>
<reference evidence="1" key="1">
    <citation type="submission" date="2020-07" db="EMBL/GenBank/DDBJ databases">
        <title>Multicomponent nature underlies the extraordinary mechanical properties of spider dragline silk.</title>
        <authorList>
            <person name="Kono N."/>
            <person name="Nakamura H."/>
            <person name="Mori M."/>
            <person name="Yoshida Y."/>
            <person name="Ohtoshi R."/>
            <person name="Malay A.D."/>
            <person name="Moran D.A.P."/>
            <person name="Tomita M."/>
            <person name="Numata K."/>
            <person name="Arakawa K."/>
        </authorList>
    </citation>
    <scope>NUCLEOTIDE SEQUENCE</scope>
</reference>